<sequence>MIFIIFLPSMCIFLFELSSINVLLSAVFSDFLERFCYELYVCISKDKVSANNIAR</sequence>
<evidence type="ECO:0000313" key="1">
    <source>
        <dbReference type="EMBL" id="GAC26644.1"/>
    </source>
</evidence>
<dbReference type="AlphaFoldDB" id="K6Y1D1"/>
<protein>
    <submittedName>
        <fullName evidence="1">Uncharacterized protein</fullName>
    </submittedName>
</protein>
<reference evidence="1 2" key="1">
    <citation type="journal article" date="2017" name="Antonie Van Leeuwenhoek">
        <title>Rhizobium rhizosphaerae sp. nov., a novel species isolated from rice rhizosphere.</title>
        <authorList>
            <person name="Zhao J.J."/>
            <person name="Zhang J."/>
            <person name="Zhang R.J."/>
            <person name="Zhang C.W."/>
            <person name="Yin H.Q."/>
            <person name="Zhang X.X."/>
        </authorList>
    </citation>
    <scope>NUCLEOTIDE SEQUENCE [LARGE SCALE GENOMIC DNA]</scope>
    <source>
        <strain evidence="1 2">KMM 241</strain>
    </source>
</reference>
<dbReference type="EMBL" id="BAEP01000085">
    <property type="protein sequence ID" value="GAC26644.1"/>
    <property type="molecule type" value="Genomic_DNA"/>
</dbReference>
<comment type="caution">
    <text evidence="1">The sequence shown here is derived from an EMBL/GenBank/DDBJ whole genome shotgun (WGS) entry which is preliminary data.</text>
</comment>
<proteinExistence type="predicted"/>
<gene>
    <name evidence="1" type="ORF">GMES_4378</name>
</gene>
<organism evidence="1 2">
    <name type="scientific">Paraglaciecola mesophila KMM 241</name>
    <dbReference type="NCBI Taxonomy" id="1128912"/>
    <lineage>
        <taxon>Bacteria</taxon>
        <taxon>Pseudomonadati</taxon>
        <taxon>Pseudomonadota</taxon>
        <taxon>Gammaproteobacteria</taxon>
        <taxon>Alteromonadales</taxon>
        <taxon>Alteromonadaceae</taxon>
        <taxon>Paraglaciecola</taxon>
    </lineage>
</organism>
<accession>K6Y1D1</accession>
<dbReference type="Proteomes" id="UP000006263">
    <property type="component" value="Unassembled WGS sequence"/>
</dbReference>
<evidence type="ECO:0000313" key="2">
    <source>
        <dbReference type="Proteomes" id="UP000006263"/>
    </source>
</evidence>
<name>K6Y1D1_9ALTE</name>